<dbReference type="Pfam" id="PF13738">
    <property type="entry name" value="Pyr_redox_3"/>
    <property type="match status" value="1"/>
</dbReference>
<dbReference type="InterPro" id="IPR036188">
    <property type="entry name" value="FAD/NAD-bd_sf"/>
</dbReference>
<dbReference type="EMBL" id="JAVREN010000006">
    <property type="protein sequence ID" value="MDT0306476.1"/>
    <property type="molecule type" value="Genomic_DNA"/>
</dbReference>
<reference evidence="3" key="1">
    <citation type="submission" date="2023-07" db="EMBL/GenBank/DDBJ databases">
        <title>30 novel species of actinomycetes from the DSMZ collection.</title>
        <authorList>
            <person name="Nouioui I."/>
        </authorList>
    </citation>
    <scope>NUCLEOTIDE SEQUENCE [LARGE SCALE GENOMIC DNA]</scope>
    <source>
        <strain evidence="3">DSM 44917</strain>
    </source>
</reference>
<gene>
    <name evidence="2" type="ORF">RM780_05820</name>
</gene>
<dbReference type="RefSeq" id="WP_311629406.1">
    <property type="nucleotide sequence ID" value="NZ_JAVREN010000006.1"/>
</dbReference>
<accession>A0ABU2L4Y1</accession>
<dbReference type="InterPro" id="IPR050982">
    <property type="entry name" value="Auxin_biosynth/cation_transpt"/>
</dbReference>
<name>A0ABU2L4Y1_9ACTN</name>
<dbReference type="PRINTS" id="PR00411">
    <property type="entry name" value="PNDRDTASEI"/>
</dbReference>
<organism evidence="2 3">
    <name type="scientific">Streptomyces boetiae</name>
    <dbReference type="NCBI Taxonomy" id="3075541"/>
    <lineage>
        <taxon>Bacteria</taxon>
        <taxon>Bacillati</taxon>
        <taxon>Actinomycetota</taxon>
        <taxon>Actinomycetes</taxon>
        <taxon>Kitasatosporales</taxon>
        <taxon>Streptomycetaceae</taxon>
        <taxon>Streptomyces</taxon>
    </lineage>
</organism>
<dbReference type="Proteomes" id="UP001183388">
    <property type="component" value="Unassembled WGS sequence"/>
</dbReference>
<dbReference type="PANTHER" id="PTHR43539">
    <property type="entry name" value="FLAVIN-BINDING MONOOXYGENASE-LIKE PROTEIN (AFU_ORTHOLOGUE AFUA_4G09220)"/>
    <property type="match status" value="1"/>
</dbReference>
<keyword evidence="3" id="KW-1185">Reference proteome</keyword>
<evidence type="ECO:0000313" key="3">
    <source>
        <dbReference type="Proteomes" id="UP001183388"/>
    </source>
</evidence>
<dbReference type="PANTHER" id="PTHR43539:SF78">
    <property type="entry name" value="FLAVIN-CONTAINING MONOOXYGENASE"/>
    <property type="match status" value="1"/>
</dbReference>
<proteinExistence type="predicted"/>
<comment type="caution">
    <text evidence="2">The sequence shown here is derived from an EMBL/GenBank/DDBJ whole genome shotgun (WGS) entry which is preliminary data.</text>
</comment>
<dbReference type="Gene3D" id="3.50.50.60">
    <property type="entry name" value="FAD/NAD(P)-binding domain"/>
    <property type="match status" value="1"/>
</dbReference>
<sequence>MPQHTQLPVAVIGAGPVGLAAAAHLAERGIEALVLERGARAGAAVREWGHVRLFSTWGELTDPAAERLLARTGWTRPEPGAYPTGAEWAERYLQPLADALGGRVRYGVTVTGVSRAGRDRVVDSGRQDQPFTVHLASARGGEDRSAVRAVIDASGTWSGPNPLGADGCPAAGERALAAEGLITYRVPDLGDAAVRARFAGRRTAVVGSGASAFTALAGLAGLAAEEPGTHAVWVLRRGLGASTFGGGEADRLPARGALGLRAKAAVEAGHATALTGFRVAAVERGGEGLVLVAEDGRRSAPVDRVVALTGLRPDLSFLSEVRLGLDERLSAPAALAPLIDPNVHSCGTVYPHGVKELSHPEEGVFLAGMKSYGRAPTFLALTGYEQVRSLAAALAGDLEAAHRVELTLPETGVCGGAGLFDETGAETGAGAGGAGGGCCAPSPALVQLGAAPAARGC</sequence>
<dbReference type="SUPFAM" id="SSF51905">
    <property type="entry name" value="FAD/NAD(P)-binding domain"/>
    <property type="match status" value="1"/>
</dbReference>
<evidence type="ECO:0000256" key="1">
    <source>
        <dbReference type="ARBA" id="ARBA00023002"/>
    </source>
</evidence>
<protein>
    <submittedName>
        <fullName evidence="2">FAD-dependent oxidoreductase</fullName>
    </submittedName>
</protein>
<dbReference type="PRINTS" id="PR00368">
    <property type="entry name" value="FADPNR"/>
</dbReference>
<keyword evidence="1" id="KW-0560">Oxidoreductase</keyword>
<evidence type="ECO:0000313" key="2">
    <source>
        <dbReference type="EMBL" id="MDT0306476.1"/>
    </source>
</evidence>